<dbReference type="RefSeq" id="WP_043215375.1">
    <property type="nucleotide sequence ID" value="NZ_CAJGUP010000012.1"/>
</dbReference>
<keyword evidence="1" id="KW-0614">Plasmid</keyword>
<accession>A0A0M9IJJ1</accession>
<geneLocation type="plasmid" evidence="1 4">
    <name>unnamed1</name>
</geneLocation>
<dbReference type="EMBL" id="CP016441">
    <property type="protein sequence ID" value="ANY18481.1"/>
    <property type="molecule type" value="Genomic_DNA"/>
</dbReference>
<proteinExistence type="predicted"/>
<evidence type="ECO:0000313" key="1">
    <source>
        <dbReference type="EMBL" id="ANY18481.1"/>
    </source>
</evidence>
<keyword evidence="4" id="KW-1185">Reference proteome</keyword>
<protein>
    <submittedName>
        <fullName evidence="2">Uncharacterized protein</fullName>
    </submittedName>
</protein>
<organism evidence="2 3">
    <name type="scientific">Bordetella pseudohinzii</name>
    <dbReference type="NCBI Taxonomy" id="1331258"/>
    <lineage>
        <taxon>Bacteria</taxon>
        <taxon>Pseudomonadati</taxon>
        <taxon>Pseudomonadota</taxon>
        <taxon>Betaproteobacteria</taxon>
        <taxon>Burkholderiales</taxon>
        <taxon>Alcaligenaceae</taxon>
        <taxon>Bordetella</taxon>
    </lineage>
</organism>
<dbReference type="OrthoDB" id="9133772at2"/>
<gene>
    <name evidence="1" type="ORF">BBN53_20880</name>
    <name evidence="2" type="ORF">ERS370011_03918</name>
</gene>
<accession>A0A0J6BZZ5</accession>
<dbReference type="KEGG" id="bpdz:BBN53_20880"/>
<evidence type="ECO:0000313" key="4">
    <source>
        <dbReference type="Proteomes" id="UP000092950"/>
    </source>
</evidence>
<dbReference type="Proteomes" id="UP000053096">
    <property type="component" value="Unassembled WGS sequence"/>
</dbReference>
<reference evidence="1 4" key="2">
    <citation type="submission" date="2016-07" db="EMBL/GenBank/DDBJ databases">
        <title>Complete genome sequences of Bordetella pseudohinzii.</title>
        <authorList>
            <person name="Spilker T."/>
            <person name="Darrah R."/>
            <person name="LiPuma J.J."/>
        </authorList>
    </citation>
    <scope>NUCLEOTIDE SEQUENCE [LARGE SCALE GENOMIC DNA]</scope>
    <source>
        <strain evidence="1 4">HI4681</strain>
        <plasmid evidence="1 4">unnamed1</plasmid>
    </source>
</reference>
<reference evidence="2 3" key="1">
    <citation type="submission" date="2015-09" db="EMBL/GenBank/DDBJ databases">
        <authorList>
            <person name="Jackson K.R."/>
            <person name="Lunt B.L."/>
            <person name="Fisher J.N.B."/>
            <person name="Gardner A.V."/>
            <person name="Bailey M.E."/>
            <person name="Deus L.M."/>
            <person name="Earl A.S."/>
            <person name="Gibby P.D."/>
            <person name="Hartmann K.A."/>
            <person name="Liu J.E."/>
            <person name="Manci A.M."/>
            <person name="Nielsen D.A."/>
            <person name="Solomon M.B."/>
            <person name="Breakwell D.P."/>
            <person name="Burnett S.H."/>
            <person name="Grose J.H."/>
        </authorList>
    </citation>
    <scope>NUCLEOTIDE SEQUENCE [LARGE SCALE GENOMIC DNA]</scope>
    <source>
        <strain evidence="2 3">2789STDY5608636</strain>
    </source>
</reference>
<evidence type="ECO:0000313" key="3">
    <source>
        <dbReference type="Proteomes" id="UP000053096"/>
    </source>
</evidence>
<dbReference type="Proteomes" id="UP000092950">
    <property type="component" value="Plasmid unnamed1"/>
</dbReference>
<sequence>MTKSEYLKARRLIRDNGRYALRWLDAPAAATMQYLLEQQKTDDLLADRAQVIGNMGWGLMLAKYWARRVRAAHDLRTARQEARA</sequence>
<dbReference type="EMBL" id="CYTV01000017">
    <property type="protein sequence ID" value="CUJ13205.1"/>
    <property type="molecule type" value="Genomic_DNA"/>
</dbReference>
<dbReference type="AlphaFoldDB" id="A0A0J6BZZ5"/>
<evidence type="ECO:0000313" key="2">
    <source>
        <dbReference type="EMBL" id="CUJ13205.1"/>
    </source>
</evidence>
<name>A0A0J6BZZ5_9BORD</name>